<accession>A0ABX0WAL7</accession>
<sequence>MKDLATEPAPAGDIYRHMWLLKTMLASVGVDLGQALADGSLNVAAYSQMLTKCRFAGCDNACVLWQEKNQTGAPPEFCVNKEMLARLSNPKAHSSA</sequence>
<proteinExistence type="predicted"/>
<gene>
    <name evidence="2" type="ORF">DL239_12710</name>
</gene>
<feature type="domain" description="DUF6455" evidence="1">
    <location>
        <begin position="11"/>
        <end position="88"/>
    </location>
</feature>
<reference evidence="2 3" key="1">
    <citation type="submission" date="2018-05" db="EMBL/GenBank/DDBJ databases">
        <authorList>
            <person name="Zhang Y.-J."/>
        </authorList>
    </citation>
    <scope>NUCLEOTIDE SEQUENCE [LARGE SCALE GENOMIC DNA]</scope>
    <source>
        <strain evidence="2 3">CY04</strain>
    </source>
</reference>
<evidence type="ECO:0000313" key="3">
    <source>
        <dbReference type="Proteomes" id="UP001429564"/>
    </source>
</evidence>
<dbReference type="EMBL" id="QHLQ01000011">
    <property type="protein sequence ID" value="NIZ61834.1"/>
    <property type="molecule type" value="Genomic_DNA"/>
</dbReference>
<protein>
    <recommendedName>
        <fullName evidence="1">DUF6455 domain-containing protein</fullName>
    </recommendedName>
</protein>
<evidence type="ECO:0000313" key="2">
    <source>
        <dbReference type="EMBL" id="NIZ61834.1"/>
    </source>
</evidence>
<name>A0ABX0WAL7_9RHOB</name>
<organism evidence="2 3">
    <name type="scientific">Parasedimentitalea denitrificans</name>
    <dbReference type="NCBI Taxonomy" id="2211118"/>
    <lineage>
        <taxon>Bacteria</taxon>
        <taxon>Pseudomonadati</taxon>
        <taxon>Pseudomonadota</taxon>
        <taxon>Alphaproteobacteria</taxon>
        <taxon>Rhodobacterales</taxon>
        <taxon>Paracoccaceae</taxon>
        <taxon>Parasedimentitalea</taxon>
    </lineage>
</organism>
<dbReference type="RefSeq" id="WP_167684461.1">
    <property type="nucleotide sequence ID" value="NZ_QHLQ01000011.1"/>
</dbReference>
<keyword evidence="3" id="KW-1185">Reference proteome</keyword>
<comment type="caution">
    <text evidence="2">The sequence shown here is derived from an EMBL/GenBank/DDBJ whole genome shotgun (WGS) entry which is preliminary data.</text>
</comment>
<evidence type="ECO:0000259" key="1">
    <source>
        <dbReference type="Pfam" id="PF20056"/>
    </source>
</evidence>
<dbReference type="Pfam" id="PF20056">
    <property type="entry name" value="DUF6455"/>
    <property type="match status" value="1"/>
</dbReference>
<dbReference type="Proteomes" id="UP001429564">
    <property type="component" value="Unassembled WGS sequence"/>
</dbReference>
<dbReference type="InterPro" id="IPR045601">
    <property type="entry name" value="DUF6455"/>
</dbReference>